<dbReference type="RefSeq" id="WP_217946358.1">
    <property type="nucleotide sequence ID" value="NZ_JAHTGR010000033.1"/>
</dbReference>
<dbReference type="AlphaFoldDB" id="A0AA41HG10"/>
<keyword evidence="1" id="KW-0732">Signal</keyword>
<dbReference type="EMBL" id="JALJZU010000024">
    <property type="protein sequence ID" value="MCP2012624.1"/>
    <property type="molecule type" value="Genomic_DNA"/>
</dbReference>
<evidence type="ECO:0000313" key="3">
    <source>
        <dbReference type="EMBL" id="MCP2012624.1"/>
    </source>
</evidence>
<name>A0AA41HG10_9BURK</name>
<comment type="caution">
    <text evidence="2">The sequence shown here is derived from an EMBL/GenBank/DDBJ whole genome shotgun (WGS) entry which is preliminary data.</text>
</comment>
<keyword evidence="5" id="KW-1185">Reference proteome</keyword>
<reference evidence="3" key="2">
    <citation type="submission" date="2022-03" db="EMBL/GenBank/DDBJ databases">
        <title>Genome Encyclopedia of Bacteria and Archaea VI: Functional Genomics of Type Strains.</title>
        <authorList>
            <person name="Whitman W."/>
        </authorList>
    </citation>
    <scope>NUCLEOTIDE SEQUENCE</scope>
    <source>
        <strain evidence="3">HSC-15S17</strain>
    </source>
</reference>
<reference evidence="2" key="1">
    <citation type="submission" date="2021-07" db="EMBL/GenBank/DDBJ databases">
        <title>Characterization of violacein-producing bacteria and related species.</title>
        <authorList>
            <person name="Wilson H.S."/>
            <person name="De Leon M.E."/>
        </authorList>
    </citation>
    <scope>NUCLEOTIDE SEQUENCE</scope>
    <source>
        <strain evidence="2">HSC-15S17</strain>
    </source>
</reference>
<feature type="chain" id="PRO_5041261799" description="Thioredoxin domain-containing protein" evidence="1">
    <location>
        <begin position="18"/>
        <end position="164"/>
    </location>
</feature>
<feature type="signal peptide" evidence="1">
    <location>
        <begin position="1"/>
        <end position="17"/>
    </location>
</feature>
<organism evidence="2 4">
    <name type="scientific">Duganella violaceipulchra</name>
    <dbReference type="NCBI Taxonomy" id="2849652"/>
    <lineage>
        <taxon>Bacteria</taxon>
        <taxon>Pseudomonadati</taxon>
        <taxon>Pseudomonadota</taxon>
        <taxon>Betaproteobacteria</taxon>
        <taxon>Burkholderiales</taxon>
        <taxon>Oxalobacteraceae</taxon>
        <taxon>Telluria group</taxon>
        <taxon>Duganella</taxon>
    </lineage>
</organism>
<evidence type="ECO:0000313" key="2">
    <source>
        <dbReference type="EMBL" id="MBV6325475.1"/>
    </source>
</evidence>
<evidence type="ECO:0000256" key="1">
    <source>
        <dbReference type="SAM" id="SignalP"/>
    </source>
</evidence>
<evidence type="ECO:0008006" key="6">
    <source>
        <dbReference type="Google" id="ProtNLM"/>
    </source>
</evidence>
<evidence type="ECO:0000313" key="5">
    <source>
        <dbReference type="Proteomes" id="UP001162889"/>
    </source>
</evidence>
<proteinExistence type="predicted"/>
<sequence>MMVGLPAVITLCAGAIAAPNIGAFESDGMARIIASEAGRPFVLVVWSLDCTYCHASMKNLAATKGGPDFDVVTLAIESADDPKNADAIGTATSHLGARAINWAFGDEPAEQLRYQIDPKWHGELPRSYWYDANGRMVFVHSGLLTPTTILETRLKIGGDSARVH</sequence>
<dbReference type="Proteomes" id="UP001155901">
    <property type="component" value="Unassembled WGS sequence"/>
</dbReference>
<evidence type="ECO:0000313" key="4">
    <source>
        <dbReference type="Proteomes" id="UP001155901"/>
    </source>
</evidence>
<protein>
    <recommendedName>
        <fullName evidence="6">Thioredoxin domain-containing protein</fullName>
    </recommendedName>
</protein>
<dbReference type="Proteomes" id="UP001162889">
    <property type="component" value="Unassembled WGS sequence"/>
</dbReference>
<accession>A0AA41HG10</accession>
<gene>
    <name evidence="2" type="ORF">KVP70_31665</name>
    <name evidence="3" type="ORF">L1274_006395</name>
</gene>
<dbReference type="EMBL" id="JAHTGR010000033">
    <property type="protein sequence ID" value="MBV6325475.1"/>
    <property type="molecule type" value="Genomic_DNA"/>
</dbReference>